<organism evidence="2 3">
    <name type="scientific">Canariomyces notabilis</name>
    <dbReference type="NCBI Taxonomy" id="2074819"/>
    <lineage>
        <taxon>Eukaryota</taxon>
        <taxon>Fungi</taxon>
        <taxon>Dikarya</taxon>
        <taxon>Ascomycota</taxon>
        <taxon>Pezizomycotina</taxon>
        <taxon>Sordariomycetes</taxon>
        <taxon>Sordariomycetidae</taxon>
        <taxon>Sordariales</taxon>
        <taxon>Chaetomiaceae</taxon>
        <taxon>Canariomyces</taxon>
    </lineage>
</organism>
<reference evidence="2" key="1">
    <citation type="journal article" date="2023" name="Mol. Phylogenet. Evol.">
        <title>Genome-scale phylogeny and comparative genomics of the fungal order Sordariales.</title>
        <authorList>
            <person name="Hensen N."/>
            <person name="Bonometti L."/>
            <person name="Westerberg I."/>
            <person name="Brannstrom I.O."/>
            <person name="Guillou S."/>
            <person name="Cros-Aarteil S."/>
            <person name="Calhoun S."/>
            <person name="Haridas S."/>
            <person name="Kuo A."/>
            <person name="Mondo S."/>
            <person name="Pangilinan J."/>
            <person name="Riley R."/>
            <person name="LaButti K."/>
            <person name="Andreopoulos B."/>
            <person name="Lipzen A."/>
            <person name="Chen C."/>
            <person name="Yan M."/>
            <person name="Daum C."/>
            <person name="Ng V."/>
            <person name="Clum A."/>
            <person name="Steindorff A."/>
            <person name="Ohm R.A."/>
            <person name="Martin F."/>
            <person name="Silar P."/>
            <person name="Natvig D.O."/>
            <person name="Lalanne C."/>
            <person name="Gautier V."/>
            <person name="Ament-Velasquez S.L."/>
            <person name="Kruys A."/>
            <person name="Hutchinson M.I."/>
            <person name="Powell A.J."/>
            <person name="Barry K."/>
            <person name="Miller A.N."/>
            <person name="Grigoriev I.V."/>
            <person name="Debuchy R."/>
            <person name="Gladieux P."/>
            <person name="Hiltunen Thoren M."/>
            <person name="Johannesson H."/>
        </authorList>
    </citation>
    <scope>NUCLEOTIDE SEQUENCE</scope>
    <source>
        <strain evidence="2">CBS 508.74</strain>
    </source>
</reference>
<name>A0AAN6T955_9PEZI</name>
<reference evidence="2" key="2">
    <citation type="submission" date="2023-05" db="EMBL/GenBank/DDBJ databases">
        <authorList>
            <consortium name="Lawrence Berkeley National Laboratory"/>
            <person name="Steindorff A."/>
            <person name="Hensen N."/>
            <person name="Bonometti L."/>
            <person name="Westerberg I."/>
            <person name="Brannstrom I.O."/>
            <person name="Guillou S."/>
            <person name="Cros-Aarteil S."/>
            <person name="Calhoun S."/>
            <person name="Haridas S."/>
            <person name="Kuo A."/>
            <person name="Mondo S."/>
            <person name="Pangilinan J."/>
            <person name="Riley R."/>
            <person name="Labutti K."/>
            <person name="Andreopoulos B."/>
            <person name="Lipzen A."/>
            <person name="Chen C."/>
            <person name="Yanf M."/>
            <person name="Daum C."/>
            <person name="Ng V."/>
            <person name="Clum A."/>
            <person name="Ohm R."/>
            <person name="Martin F."/>
            <person name="Silar P."/>
            <person name="Natvig D."/>
            <person name="Lalanne C."/>
            <person name="Gautier V."/>
            <person name="Ament-Velasquez S.L."/>
            <person name="Kruys A."/>
            <person name="Hutchinson M.I."/>
            <person name="Powell A.J."/>
            <person name="Barry K."/>
            <person name="Miller A.N."/>
            <person name="Grigoriev I.V."/>
            <person name="Debuchy R."/>
            <person name="Gladieux P."/>
            <person name="Thoren M.H."/>
            <person name="Johannesson H."/>
        </authorList>
    </citation>
    <scope>NUCLEOTIDE SEQUENCE</scope>
    <source>
        <strain evidence="2">CBS 508.74</strain>
    </source>
</reference>
<dbReference type="Proteomes" id="UP001302812">
    <property type="component" value="Unassembled WGS sequence"/>
</dbReference>
<keyword evidence="1" id="KW-1133">Transmembrane helix</keyword>
<keyword evidence="3" id="KW-1185">Reference proteome</keyword>
<evidence type="ECO:0000313" key="3">
    <source>
        <dbReference type="Proteomes" id="UP001302812"/>
    </source>
</evidence>
<sequence length="82" mass="9285">MDKLRYLVCLVNIMCQFPLFPGSSIIYILGLRWPEVSLCYREFVSRNDRRVGPIGWGSSDAIRKPKGGRKYGLAAQTMSVCV</sequence>
<protein>
    <submittedName>
        <fullName evidence="2">Uncharacterized protein</fullName>
    </submittedName>
</protein>
<dbReference type="EMBL" id="MU853356">
    <property type="protein sequence ID" value="KAK4109393.1"/>
    <property type="molecule type" value="Genomic_DNA"/>
</dbReference>
<dbReference type="AlphaFoldDB" id="A0AAN6T955"/>
<evidence type="ECO:0000313" key="2">
    <source>
        <dbReference type="EMBL" id="KAK4109393.1"/>
    </source>
</evidence>
<comment type="caution">
    <text evidence="2">The sequence shown here is derived from an EMBL/GenBank/DDBJ whole genome shotgun (WGS) entry which is preliminary data.</text>
</comment>
<accession>A0AAN6T955</accession>
<keyword evidence="1" id="KW-0472">Membrane</keyword>
<proteinExistence type="predicted"/>
<feature type="transmembrane region" description="Helical" evidence="1">
    <location>
        <begin position="7"/>
        <end position="29"/>
    </location>
</feature>
<gene>
    <name evidence="2" type="ORF">N656DRAFT_782948</name>
</gene>
<evidence type="ECO:0000256" key="1">
    <source>
        <dbReference type="SAM" id="Phobius"/>
    </source>
</evidence>
<dbReference type="GeneID" id="89939982"/>
<dbReference type="RefSeq" id="XP_064666963.1">
    <property type="nucleotide sequence ID" value="XM_064815857.1"/>
</dbReference>
<keyword evidence="1" id="KW-0812">Transmembrane</keyword>